<evidence type="ECO:0000313" key="8">
    <source>
        <dbReference type="Proteomes" id="UP000287651"/>
    </source>
</evidence>
<evidence type="ECO:0000256" key="5">
    <source>
        <dbReference type="SAM" id="MobiDB-lite"/>
    </source>
</evidence>
<gene>
    <name evidence="7" type="ORF">B296_00046780</name>
</gene>
<dbReference type="Pfam" id="PF23082">
    <property type="entry name" value="Myb_DNA-binding_2"/>
    <property type="match status" value="1"/>
</dbReference>
<comment type="caution">
    <text evidence="7">The sequence shown here is derived from an EMBL/GenBank/DDBJ whole genome shotgun (WGS) entry which is preliminary data.</text>
</comment>
<protein>
    <recommendedName>
        <fullName evidence="6">Myb-like domain-containing protein</fullName>
    </recommendedName>
</protein>
<feature type="domain" description="Myb-like" evidence="6">
    <location>
        <begin position="53"/>
        <end position="100"/>
    </location>
</feature>
<organism evidence="7 8">
    <name type="scientific">Ensete ventricosum</name>
    <name type="common">Abyssinian banana</name>
    <name type="synonym">Musa ensete</name>
    <dbReference type="NCBI Taxonomy" id="4639"/>
    <lineage>
        <taxon>Eukaryota</taxon>
        <taxon>Viridiplantae</taxon>
        <taxon>Streptophyta</taxon>
        <taxon>Embryophyta</taxon>
        <taxon>Tracheophyta</taxon>
        <taxon>Spermatophyta</taxon>
        <taxon>Magnoliopsida</taxon>
        <taxon>Liliopsida</taxon>
        <taxon>Zingiberales</taxon>
        <taxon>Musaceae</taxon>
        <taxon>Ensete</taxon>
    </lineage>
</organism>
<evidence type="ECO:0000256" key="2">
    <source>
        <dbReference type="ARBA" id="ARBA00023015"/>
    </source>
</evidence>
<evidence type="ECO:0000256" key="4">
    <source>
        <dbReference type="ARBA" id="ARBA00023242"/>
    </source>
</evidence>
<dbReference type="InterPro" id="IPR009057">
    <property type="entry name" value="Homeodomain-like_sf"/>
</dbReference>
<dbReference type="CDD" id="cd00167">
    <property type="entry name" value="SANT"/>
    <property type="match status" value="1"/>
</dbReference>
<dbReference type="PANTHER" id="PTHR44042:SF67">
    <property type="entry name" value="MYB-LIKE PROTEIN I"/>
    <property type="match status" value="1"/>
</dbReference>
<dbReference type="GO" id="GO:0005634">
    <property type="term" value="C:nucleus"/>
    <property type="evidence" value="ECO:0007669"/>
    <property type="project" value="UniProtKB-SubCell"/>
</dbReference>
<proteinExistence type="predicted"/>
<dbReference type="SUPFAM" id="SSF46689">
    <property type="entry name" value="Homeodomain-like"/>
    <property type="match status" value="1"/>
</dbReference>
<feature type="compositionally biased region" description="Basic and acidic residues" evidence="5">
    <location>
        <begin position="142"/>
        <end position="159"/>
    </location>
</feature>
<accession>A0A426X904</accession>
<name>A0A426X904_ENSVE</name>
<evidence type="ECO:0000256" key="3">
    <source>
        <dbReference type="ARBA" id="ARBA00023163"/>
    </source>
</evidence>
<dbReference type="AlphaFoldDB" id="A0A426X904"/>
<evidence type="ECO:0000259" key="6">
    <source>
        <dbReference type="PROSITE" id="PS50090"/>
    </source>
</evidence>
<dbReference type="PANTHER" id="PTHR44042">
    <property type="entry name" value="DUPLICATED HOMEODOMAIN-LIKE SUPERFAMILY PROTEIN-RELATED"/>
    <property type="match status" value="1"/>
</dbReference>
<keyword evidence="4" id="KW-0539">Nucleus</keyword>
<dbReference type="Gene3D" id="1.10.10.60">
    <property type="entry name" value="Homeodomain-like"/>
    <property type="match status" value="1"/>
</dbReference>
<dbReference type="InterPro" id="IPR001005">
    <property type="entry name" value="SANT/Myb"/>
</dbReference>
<keyword evidence="2" id="KW-0805">Transcription regulation</keyword>
<sequence length="159" mass="17958">MLNVFAHHHHQQPLIIYSPTALAKHPPIASSLASVGNSASMFSGRQLARVPRPWTRAEDKLFETALVVYSEGTPDRWSAIAGQLPGRSAAEAWERYQALVHDCDLIERGMVELPECWGEYEDGWDLEGSDGGAERNQPTARTRREDRKRGVPWTEEEHR</sequence>
<reference evidence="7 8" key="1">
    <citation type="journal article" date="2014" name="Agronomy (Basel)">
        <title>A Draft Genome Sequence for Ensete ventricosum, the Drought-Tolerant Tree Against Hunger.</title>
        <authorList>
            <person name="Harrison J."/>
            <person name="Moore K.A."/>
            <person name="Paszkiewicz K."/>
            <person name="Jones T."/>
            <person name="Grant M."/>
            <person name="Ambacheew D."/>
            <person name="Muzemil S."/>
            <person name="Studholme D.J."/>
        </authorList>
    </citation>
    <scope>NUCLEOTIDE SEQUENCE [LARGE SCALE GENOMIC DNA]</scope>
</reference>
<dbReference type="PROSITE" id="PS50090">
    <property type="entry name" value="MYB_LIKE"/>
    <property type="match status" value="1"/>
</dbReference>
<dbReference type="EMBL" id="AMZH03024256">
    <property type="protein sequence ID" value="RRT35965.1"/>
    <property type="molecule type" value="Genomic_DNA"/>
</dbReference>
<comment type="subcellular location">
    <subcellularLocation>
        <location evidence="1">Nucleus</location>
    </subcellularLocation>
</comment>
<keyword evidence="3" id="KW-0804">Transcription</keyword>
<dbReference type="Proteomes" id="UP000287651">
    <property type="component" value="Unassembled WGS sequence"/>
</dbReference>
<dbReference type="FunFam" id="1.10.10.60:FF:000154">
    <property type="entry name" value="Transcription factor SRM1"/>
    <property type="match status" value="1"/>
</dbReference>
<evidence type="ECO:0000313" key="7">
    <source>
        <dbReference type="EMBL" id="RRT35965.1"/>
    </source>
</evidence>
<evidence type="ECO:0000256" key="1">
    <source>
        <dbReference type="ARBA" id="ARBA00004123"/>
    </source>
</evidence>
<feature type="region of interest" description="Disordered" evidence="5">
    <location>
        <begin position="124"/>
        <end position="159"/>
    </location>
</feature>
<dbReference type="SMART" id="SM00717">
    <property type="entry name" value="SANT"/>
    <property type="match status" value="1"/>
</dbReference>